<dbReference type="EMBL" id="JBAMZN010000005">
    <property type="protein sequence ID" value="KAL0530298.1"/>
    <property type="molecule type" value="Genomic_DNA"/>
</dbReference>
<sequence length="105" mass="11024">MWCRPRPQKPQPQCAPPAASTTVGAEGVSPTEVTEGMRGATVLPSASSPSVATAAVVYTLLGPHDVFLTHVVHNPIKAESMVRSTRVGTALRYPFLVSIVSGDNL</sequence>
<reference evidence="2 3" key="1">
    <citation type="submission" date="2024-02" db="EMBL/GenBank/DDBJ databases">
        <title>FIRST GENOME SEQUENCES OF Leishmania (Viannia) shawi, Leishmania (Viannia) lindenbergi AND Leishmania (Viannia) utingensis.</title>
        <authorList>
            <person name="Resadore F."/>
            <person name="Custodio M.G.F."/>
            <person name="Boite M.C."/>
            <person name="Cupolillo E."/>
            <person name="Ferreira G.E.M."/>
        </authorList>
    </citation>
    <scope>NUCLEOTIDE SEQUENCE [LARGE SCALE GENOMIC DNA]</scope>
    <source>
        <strain evidence="2 3">MDAS/BR/1979/M5533</strain>
    </source>
</reference>
<feature type="region of interest" description="Disordered" evidence="1">
    <location>
        <begin position="1"/>
        <end position="32"/>
    </location>
</feature>
<comment type="caution">
    <text evidence="2">The sequence shown here is derived from an EMBL/GenBank/DDBJ whole genome shotgun (WGS) entry which is preliminary data.</text>
</comment>
<proteinExistence type="predicted"/>
<evidence type="ECO:0000313" key="3">
    <source>
        <dbReference type="Proteomes" id="UP001501274"/>
    </source>
</evidence>
<dbReference type="Proteomes" id="UP001501274">
    <property type="component" value="Unassembled WGS sequence"/>
</dbReference>
<name>A0AAW3CA11_9TRYP</name>
<evidence type="ECO:0000256" key="1">
    <source>
        <dbReference type="SAM" id="MobiDB-lite"/>
    </source>
</evidence>
<evidence type="ECO:0000313" key="2">
    <source>
        <dbReference type="EMBL" id="KAL0530298.1"/>
    </source>
</evidence>
<protein>
    <submittedName>
        <fullName evidence="2">Uncharacterized protein</fullName>
    </submittedName>
</protein>
<accession>A0AAW3CA11</accession>
<keyword evidence="3" id="KW-1185">Reference proteome</keyword>
<dbReference type="AlphaFoldDB" id="A0AAW3CA11"/>
<gene>
    <name evidence="2" type="ORF">Q4I28_000853</name>
</gene>
<organism evidence="2 3">
    <name type="scientific">Leishmania naiffi</name>
    <dbReference type="NCBI Taxonomy" id="5678"/>
    <lineage>
        <taxon>Eukaryota</taxon>
        <taxon>Discoba</taxon>
        <taxon>Euglenozoa</taxon>
        <taxon>Kinetoplastea</taxon>
        <taxon>Metakinetoplastina</taxon>
        <taxon>Trypanosomatida</taxon>
        <taxon>Trypanosomatidae</taxon>
        <taxon>Leishmaniinae</taxon>
        <taxon>Leishmania</taxon>
        <taxon>Leishmania naiffi species complex</taxon>
    </lineage>
</organism>